<dbReference type="Proteomes" id="UP000029981">
    <property type="component" value="Chromosome 3"/>
</dbReference>
<protein>
    <submittedName>
        <fullName evidence="1">Uncharacterized protein</fullName>
    </submittedName>
</protein>
<organism evidence="1 2">
    <name type="scientific">Cucumis sativus</name>
    <name type="common">Cucumber</name>
    <dbReference type="NCBI Taxonomy" id="3659"/>
    <lineage>
        <taxon>Eukaryota</taxon>
        <taxon>Viridiplantae</taxon>
        <taxon>Streptophyta</taxon>
        <taxon>Embryophyta</taxon>
        <taxon>Tracheophyta</taxon>
        <taxon>Spermatophyta</taxon>
        <taxon>Magnoliopsida</taxon>
        <taxon>eudicotyledons</taxon>
        <taxon>Gunneridae</taxon>
        <taxon>Pentapetalae</taxon>
        <taxon>rosids</taxon>
        <taxon>fabids</taxon>
        <taxon>Cucurbitales</taxon>
        <taxon>Cucurbitaceae</taxon>
        <taxon>Benincaseae</taxon>
        <taxon>Cucumis</taxon>
    </lineage>
</organism>
<reference evidence="1 2" key="2">
    <citation type="journal article" date="2009" name="PLoS ONE">
        <title>An integrated genetic and cytogenetic map of the cucumber genome.</title>
        <authorList>
            <person name="Ren Y."/>
            <person name="Zhang Z."/>
            <person name="Liu J."/>
            <person name="Staub J.E."/>
            <person name="Han Y."/>
            <person name="Cheng Z."/>
            <person name="Li X."/>
            <person name="Lu J."/>
            <person name="Miao H."/>
            <person name="Kang H."/>
            <person name="Xie B."/>
            <person name="Gu X."/>
            <person name="Wang X."/>
            <person name="Du Y."/>
            <person name="Jin W."/>
            <person name="Huang S."/>
        </authorList>
    </citation>
    <scope>NUCLEOTIDE SEQUENCE [LARGE SCALE GENOMIC DNA]</scope>
    <source>
        <strain evidence="2">cv. 9930</strain>
    </source>
</reference>
<proteinExistence type="predicted"/>
<dbReference type="AlphaFoldDB" id="A0A0A0L3R3"/>
<reference evidence="1 2" key="1">
    <citation type="journal article" date="2009" name="Nat. Genet.">
        <title>The genome of the cucumber, Cucumis sativus L.</title>
        <authorList>
            <person name="Huang S."/>
            <person name="Li R."/>
            <person name="Zhang Z."/>
            <person name="Li L."/>
            <person name="Gu X."/>
            <person name="Fan W."/>
            <person name="Lucas W.J."/>
            <person name="Wang X."/>
            <person name="Xie B."/>
            <person name="Ni P."/>
            <person name="Ren Y."/>
            <person name="Zhu H."/>
            <person name="Li J."/>
            <person name="Lin K."/>
            <person name="Jin W."/>
            <person name="Fei Z."/>
            <person name="Li G."/>
            <person name="Staub J."/>
            <person name="Kilian A."/>
            <person name="van der Vossen E.A."/>
            <person name="Wu Y."/>
            <person name="Guo J."/>
            <person name="He J."/>
            <person name="Jia Z."/>
            <person name="Ren Y."/>
            <person name="Tian G."/>
            <person name="Lu Y."/>
            <person name="Ruan J."/>
            <person name="Qian W."/>
            <person name="Wang M."/>
            <person name="Huang Q."/>
            <person name="Li B."/>
            <person name="Xuan Z."/>
            <person name="Cao J."/>
            <person name="Asan"/>
            <person name="Wu Z."/>
            <person name="Zhang J."/>
            <person name="Cai Q."/>
            <person name="Bai Y."/>
            <person name="Zhao B."/>
            <person name="Han Y."/>
            <person name="Li Y."/>
            <person name="Li X."/>
            <person name="Wang S."/>
            <person name="Shi Q."/>
            <person name="Liu S."/>
            <person name="Cho W.K."/>
            <person name="Kim J.Y."/>
            <person name="Xu Y."/>
            <person name="Heller-Uszynska K."/>
            <person name="Miao H."/>
            <person name="Cheng Z."/>
            <person name="Zhang S."/>
            <person name="Wu J."/>
            <person name="Yang Y."/>
            <person name="Kang H."/>
            <person name="Li M."/>
            <person name="Liang H."/>
            <person name="Ren X."/>
            <person name="Shi Z."/>
            <person name="Wen M."/>
            <person name="Jian M."/>
            <person name="Yang H."/>
            <person name="Zhang G."/>
            <person name="Yang Z."/>
            <person name="Chen R."/>
            <person name="Liu S."/>
            <person name="Li J."/>
            <person name="Ma L."/>
            <person name="Liu H."/>
            <person name="Zhou Y."/>
            <person name="Zhao J."/>
            <person name="Fang X."/>
            <person name="Li G."/>
            <person name="Fang L."/>
            <person name="Li Y."/>
            <person name="Liu D."/>
            <person name="Zheng H."/>
            <person name="Zhang Y."/>
            <person name="Qin N."/>
            <person name="Li Z."/>
            <person name="Yang G."/>
            <person name="Yang S."/>
            <person name="Bolund L."/>
            <person name="Kristiansen K."/>
            <person name="Zheng H."/>
            <person name="Li S."/>
            <person name="Zhang X."/>
            <person name="Yang H."/>
            <person name="Wang J."/>
            <person name="Sun R."/>
            <person name="Zhang B."/>
            <person name="Jiang S."/>
            <person name="Wang J."/>
            <person name="Du Y."/>
            <person name="Li S."/>
        </authorList>
    </citation>
    <scope>NUCLEOTIDE SEQUENCE [LARGE SCALE GENOMIC DNA]</scope>
    <source>
        <strain evidence="2">cv. 9930</strain>
    </source>
</reference>
<dbReference type="Gramene" id="KGN56575">
    <property type="protein sequence ID" value="KGN56575"/>
    <property type="gene ID" value="Csa_3G124930"/>
</dbReference>
<keyword evidence="2" id="KW-1185">Reference proteome</keyword>
<gene>
    <name evidence="1" type="ORF">Csa_3G124930</name>
</gene>
<reference evidence="1 2" key="3">
    <citation type="journal article" date="2010" name="BMC Genomics">
        <title>Transcriptome sequencing and comparative analysis of cucumber flowers with different sex types.</title>
        <authorList>
            <person name="Guo S."/>
            <person name="Zheng Y."/>
            <person name="Joung J.G."/>
            <person name="Liu S."/>
            <person name="Zhang Z."/>
            <person name="Crasta O.R."/>
            <person name="Sobral B.W."/>
            <person name="Xu Y."/>
            <person name="Huang S."/>
            <person name="Fei Z."/>
        </authorList>
    </citation>
    <scope>NUCLEOTIDE SEQUENCE [LARGE SCALE GENOMIC DNA]</scope>
    <source>
        <strain evidence="2">cv. 9930</strain>
    </source>
</reference>
<accession>A0A0A0L3R3</accession>
<name>A0A0A0L3R3_CUCSA</name>
<reference evidence="1 2" key="4">
    <citation type="journal article" date="2011" name="BMC Genomics">
        <title>RNA-Seq improves annotation of protein-coding genes in the cucumber genome.</title>
        <authorList>
            <person name="Li Z."/>
            <person name="Zhang Z."/>
            <person name="Yan P."/>
            <person name="Huang S."/>
            <person name="Fei Z."/>
            <person name="Lin K."/>
        </authorList>
    </citation>
    <scope>NUCLEOTIDE SEQUENCE [LARGE SCALE GENOMIC DNA]</scope>
    <source>
        <strain evidence="2">cv. 9930</strain>
    </source>
</reference>
<evidence type="ECO:0000313" key="2">
    <source>
        <dbReference type="Proteomes" id="UP000029981"/>
    </source>
</evidence>
<dbReference type="EMBL" id="CM002924">
    <property type="protein sequence ID" value="KGN56575.1"/>
    <property type="molecule type" value="Genomic_DNA"/>
</dbReference>
<sequence length="61" mass="6939">MDISVGGTVENRLGLVIQPSEFSLMLRHSKGSIMEVVEVAKRDSVIGDGEESEWFWWWAEN</sequence>
<evidence type="ECO:0000313" key="1">
    <source>
        <dbReference type="EMBL" id="KGN56575.1"/>
    </source>
</evidence>